<dbReference type="AlphaFoldDB" id="A0A8H3J3A4"/>
<sequence length="154" mass="18085">MIRAQRVRDVYKREKEAKDKAEKKKKKKKKKGKSEKKVVHWEELSSPDQWLHLPSNPRSHLSWGYHFKGGCHQLRQIRLLGLDRRRSHLSEESHRSMAFRKSKRAKSLALSRRSQQDQGGIITALIVPTHGRMVFGDLVAGRRDNGQQWFVRLL</sequence>
<protein>
    <submittedName>
        <fullName evidence="2">Uncharacterized protein</fullName>
    </submittedName>
</protein>
<reference evidence="2" key="1">
    <citation type="submission" date="2021-03" db="EMBL/GenBank/DDBJ databases">
        <authorList>
            <person name="Tagirdzhanova G."/>
        </authorList>
    </citation>
    <scope>NUCLEOTIDE SEQUENCE</scope>
</reference>
<comment type="caution">
    <text evidence="2">The sequence shown here is derived from an EMBL/GenBank/DDBJ whole genome shotgun (WGS) entry which is preliminary data.</text>
</comment>
<organism evidence="2 3">
    <name type="scientific">Alectoria fallacina</name>
    <dbReference type="NCBI Taxonomy" id="1903189"/>
    <lineage>
        <taxon>Eukaryota</taxon>
        <taxon>Fungi</taxon>
        <taxon>Dikarya</taxon>
        <taxon>Ascomycota</taxon>
        <taxon>Pezizomycotina</taxon>
        <taxon>Lecanoromycetes</taxon>
        <taxon>OSLEUM clade</taxon>
        <taxon>Lecanoromycetidae</taxon>
        <taxon>Lecanorales</taxon>
        <taxon>Lecanorineae</taxon>
        <taxon>Parmeliaceae</taxon>
        <taxon>Alectoria</taxon>
    </lineage>
</organism>
<gene>
    <name evidence="2" type="ORF">ALECFALPRED_008385</name>
</gene>
<accession>A0A8H3J3A4</accession>
<proteinExistence type="predicted"/>
<feature type="compositionally biased region" description="Basic and acidic residues" evidence="1">
    <location>
        <begin position="1"/>
        <end position="22"/>
    </location>
</feature>
<evidence type="ECO:0000256" key="1">
    <source>
        <dbReference type="SAM" id="MobiDB-lite"/>
    </source>
</evidence>
<feature type="compositionally biased region" description="Basic residues" evidence="1">
    <location>
        <begin position="23"/>
        <end position="34"/>
    </location>
</feature>
<name>A0A8H3J3A4_9LECA</name>
<feature type="region of interest" description="Disordered" evidence="1">
    <location>
        <begin position="1"/>
        <end position="39"/>
    </location>
</feature>
<evidence type="ECO:0000313" key="2">
    <source>
        <dbReference type="EMBL" id="CAF9939951.1"/>
    </source>
</evidence>
<evidence type="ECO:0000313" key="3">
    <source>
        <dbReference type="Proteomes" id="UP000664203"/>
    </source>
</evidence>
<keyword evidence="3" id="KW-1185">Reference proteome</keyword>
<dbReference type="Proteomes" id="UP000664203">
    <property type="component" value="Unassembled WGS sequence"/>
</dbReference>
<dbReference type="EMBL" id="CAJPDR010000579">
    <property type="protein sequence ID" value="CAF9939951.1"/>
    <property type="molecule type" value="Genomic_DNA"/>
</dbReference>